<organism evidence="1 2">
    <name type="scientific">Flagellimonas flava</name>
    <dbReference type="NCBI Taxonomy" id="570519"/>
    <lineage>
        <taxon>Bacteria</taxon>
        <taxon>Pseudomonadati</taxon>
        <taxon>Bacteroidota</taxon>
        <taxon>Flavobacteriia</taxon>
        <taxon>Flavobacteriales</taxon>
        <taxon>Flavobacteriaceae</taxon>
        <taxon>Flagellimonas</taxon>
    </lineage>
</organism>
<gene>
    <name evidence="1" type="ORF">SAMN04488116_2780</name>
</gene>
<dbReference type="RefSeq" id="WP_165614903.1">
    <property type="nucleotide sequence ID" value="NZ_FQWL01000004.1"/>
</dbReference>
<proteinExistence type="predicted"/>
<dbReference type="AlphaFoldDB" id="A0A1M5NBM9"/>
<dbReference type="Proteomes" id="UP000184532">
    <property type="component" value="Unassembled WGS sequence"/>
</dbReference>
<keyword evidence="2" id="KW-1185">Reference proteome</keyword>
<sequence>VPAGFADDIDNDTQLTDAQVATAVNNEFPNLDTDSTDDFDGSWGSLTGIPADIADGDDDTVTTLSQNTTTGVITYTNEATANQTANTVGAETDNSITVGANGGAYYESPIKAFGKIASNGGVVRATSGITVTKLAGNGYYRVNLPSGLVSDANYIIQLAQPSRDGGGNDDPGISYRAQTSTSFEVIIGDNDNGGGNRNRFNSEFMFTILDL</sequence>
<dbReference type="STRING" id="570519.SAMN04488116_2780"/>
<feature type="non-terminal residue" evidence="1">
    <location>
        <position position="1"/>
    </location>
</feature>
<accession>A0A1M5NBM9</accession>
<evidence type="ECO:0000313" key="1">
    <source>
        <dbReference type="EMBL" id="SHG86898.1"/>
    </source>
</evidence>
<reference evidence="2" key="1">
    <citation type="submission" date="2016-11" db="EMBL/GenBank/DDBJ databases">
        <authorList>
            <person name="Varghese N."/>
            <person name="Submissions S."/>
        </authorList>
    </citation>
    <scope>NUCLEOTIDE SEQUENCE [LARGE SCALE GENOMIC DNA]</scope>
    <source>
        <strain evidence="2">DSM 22638</strain>
    </source>
</reference>
<dbReference type="EMBL" id="FQWL01000004">
    <property type="protein sequence ID" value="SHG86898.1"/>
    <property type="molecule type" value="Genomic_DNA"/>
</dbReference>
<evidence type="ECO:0000313" key="2">
    <source>
        <dbReference type="Proteomes" id="UP000184532"/>
    </source>
</evidence>
<name>A0A1M5NBM9_9FLAO</name>
<protein>
    <submittedName>
        <fullName evidence="1">Uncharacterized protein</fullName>
    </submittedName>
</protein>